<keyword evidence="1" id="KW-0805">Transcription regulation</keyword>
<dbReference type="PROSITE" id="PS01124">
    <property type="entry name" value="HTH_ARAC_FAMILY_2"/>
    <property type="match status" value="1"/>
</dbReference>
<dbReference type="PROSITE" id="PS00041">
    <property type="entry name" value="HTH_ARAC_FAMILY_1"/>
    <property type="match status" value="1"/>
</dbReference>
<reference evidence="5 6" key="1">
    <citation type="submission" date="2021-01" db="EMBL/GenBank/DDBJ databases">
        <title>Whole genome shotgun sequence of Actinoplanes palleronii NBRC 14916.</title>
        <authorList>
            <person name="Komaki H."/>
            <person name="Tamura T."/>
        </authorList>
    </citation>
    <scope>NUCLEOTIDE SEQUENCE [LARGE SCALE GENOMIC DNA]</scope>
    <source>
        <strain evidence="5 6">NBRC 14916</strain>
    </source>
</reference>
<name>A0ABQ4BJ91_9ACTN</name>
<evidence type="ECO:0000259" key="4">
    <source>
        <dbReference type="PROSITE" id="PS01124"/>
    </source>
</evidence>
<dbReference type="RefSeq" id="WP_203828391.1">
    <property type="nucleotide sequence ID" value="NZ_BAAATY010000030.1"/>
</dbReference>
<dbReference type="InterPro" id="IPR018060">
    <property type="entry name" value="HTH_AraC"/>
</dbReference>
<dbReference type="Pfam" id="PF12833">
    <property type="entry name" value="HTH_18"/>
    <property type="match status" value="1"/>
</dbReference>
<keyword evidence="2" id="KW-0238">DNA-binding</keyword>
<dbReference type="InterPro" id="IPR009057">
    <property type="entry name" value="Homeodomain-like_sf"/>
</dbReference>
<sequence length="109" mass="11972">MAAAPALAELLDWATDHLEADLSVPALAARAGMPLRTFIRHFTEATGVTPAVWVLEQRVRRAEQLLERADATIASVALRCGFGSADTLRRHFRRARGVSPDAYRAAFRT</sequence>
<evidence type="ECO:0000256" key="2">
    <source>
        <dbReference type="ARBA" id="ARBA00023125"/>
    </source>
</evidence>
<dbReference type="SUPFAM" id="SSF46689">
    <property type="entry name" value="Homeodomain-like"/>
    <property type="match status" value="2"/>
</dbReference>
<dbReference type="InterPro" id="IPR050204">
    <property type="entry name" value="AraC_XylS_family_regulators"/>
</dbReference>
<dbReference type="InterPro" id="IPR018062">
    <property type="entry name" value="HTH_AraC-typ_CS"/>
</dbReference>
<proteinExistence type="predicted"/>
<keyword evidence="6" id="KW-1185">Reference proteome</keyword>
<accession>A0ABQ4BJ91</accession>
<keyword evidence="3" id="KW-0804">Transcription</keyword>
<gene>
    <name evidence="5" type="ORF">Apa02nite_064690</name>
</gene>
<feature type="domain" description="HTH araC/xylS-type" evidence="4">
    <location>
        <begin position="8"/>
        <end position="106"/>
    </location>
</feature>
<evidence type="ECO:0000256" key="1">
    <source>
        <dbReference type="ARBA" id="ARBA00023015"/>
    </source>
</evidence>
<organism evidence="5 6">
    <name type="scientific">Actinoplanes palleronii</name>
    <dbReference type="NCBI Taxonomy" id="113570"/>
    <lineage>
        <taxon>Bacteria</taxon>
        <taxon>Bacillati</taxon>
        <taxon>Actinomycetota</taxon>
        <taxon>Actinomycetes</taxon>
        <taxon>Micromonosporales</taxon>
        <taxon>Micromonosporaceae</taxon>
        <taxon>Actinoplanes</taxon>
    </lineage>
</organism>
<dbReference type="EMBL" id="BOMS01000102">
    <property type="protein sequence ID" value="GIE70361.1"/>
    <property type="molecule type" value="Genomic_DNA"/>
</dbReference>
<evidence type="ECO:0000313" key="6">
    <source>
        <dbReference type="Proteomes" id="UP000624709"/>
    </source>
</evidence>
<dbReference type="Gene3D" id="1.10.10.60">
    <property type="entry name" value="Homeodomain-like"/>
    <property type="match status" value="1"/>
</dbReference>
<dbReference type="SMART" id="SM00342">
    <property type="entry name" value="HTH_ARAC"/>
    <property type="match status" value="1"/>
</dbReference>
<evidence type="ECO:0000256" key="3">
    <source>
        <dbReference type="ARBA" id="ARBA00023163"/>
    </source>
</evidence>
<evidence type="ECO:0000313" key="5">
    <source>
        <dbReference type="EMBL" id="GIE70361.1"/>
    </source>
</evidence>
<comment type="caution">
    <text evidence="5">The sequence shown here is derived from an EMBL/GenBank/DDBJ whole genome shotgun (WGS) entry which is preliminary data.</text>
</comment>
<dbReference type="PANTHER" id="PTHR46796">
    <property type="entry name" value="HTH-TYPE TRANSCRIPTIONAL ACTIVATOR RHAS-RELATED"/>
    <property type="match status" value="1"/>
</dbReference>
<protein>
    <recommendedName>
        <fullName evidence="4">HTH araC/xylS-type domain-containing protein</fullName>
    </recommendedName>
</protein>
<dbReference type="Proteomes" id="UP000624709">
    <property type="component" value="Unassembled WGS sequence"/>
</dbReference>